<proteinExistence type="predicted"/>
<reference evidence="1" key="1">
    <citation type="submission" date="2020-04" db="EMBL/GenBank/DDBJ databases">
        <authorList>
            <person name="Broberg M."/>
        </authorList>
    </citation>
    <scope>NUCLEOTIDE SEQUENCE</scope>
</reference>
<sequence>MHIQHIPNPPGPQSQGLQSPLNFGPNPNQSAQASGYQLGNVPVIKQDYLPSQPTAAPLLTPSASPSTNTMASNRASTDSQGPQKSPSLAPQAYQHGRQSPSFQLHPGTPLGSHPPNGPGYKSPELRPKDSTGSPKSSIASLPSSQRAEPPQAEATTLPAPVLPIPAPSVPIQTAPAPAAPNAPAPSIHAPIAPTQGVPASKASTPRIPTQILAAPTVYAPTAPAPLTPQPLAPIAKQDDGPLAQAPKSAPLPGAQTASGEKKDKWTKTPAVDYTGDDWGSEDEWN</sequence>
<evidence type="ECO:0000313" key="1">
    <source>
        <dbReference type="EMBL" id="CAG9954067.1"/>
    </source>
</evidence>
<protein>
    <submittedName>
        <fullName evidence="1">Uncharacterized protein</fullName>
    </submittedName>
</protein>
<accession>A0ACA9UL98</accession>
<organism evidence="1 2">
    <name type="scientific">Clonostachys rosea f. rosea IK726</name>
    <dbReference type="NCBI Taxonomy" id="1349383"/>
    <lineage>
        <taxon>Eukaryota</taxon>
        <taxon>Fungi</taxon>
        <taxon>Dikarya</taxon>
        <taxon>Ascomycota</taxon>
        <taxon>Pezizomycotina</taxon>
        <taxon>Sordariomycetes</taxon>
        <taxon>Hypocreomycetidae</taxon>
        <taxon>Hypocreales</taxon>
        <taxon>Bionectriaceae</taxon>
        <taxon>Clonostachys</taxon>
    </lineage>
</organism>
<gene>
    <name evidence="1" type="ORF">CRV2_00014656</name>
</gene>
<dbReference type="Proteomes" id="UP000836387">
    <property type="component" value="Unassembled WGS sequence"/>
</dbReference>
<keyword evidence="2" id="KW-1185">Reference proteome</keyword>
<reference evidence="1" key="2">
    <citation type="submission" date="2021-10" db="EMBL/GenBank/DDBJ databases">
        <authorList>
            <person name="Piombo E."/>
        </authorList>
    </citation>
    <scope>NUCLEOTIDE SEQUENCE</scope>
</reference>
<comment type="caution">
    <text evidence="1">The sequence shown here is derived from an EMBL/GenBank/DDBJ whole genome shotgun (WGS) entry which is preliminary data.</text>
</comment>
<name>A0ACA9UL98_BIOOC</name>
<dbReference type="EMBL" id="CADEHS020000564">
    <property type="protein sequence ID" value="CAG9954067.1"/>
    <property type="molecule type" value="Genomic_DNA"/>
</dbReference>
<evidence type="ECO:0000313" key="2">
    <source>
        <dbReference type="Proteomes" id="UP000836387"/>
    </source>
</evidence>